<organism evidence="1 2">
    <name type="scientific">Xylaria curta</name>
    <dbReference type="NCBI Taxonomy" id="42375"/>
    <lineage>
        <taxon>Eukaryota</taxon>
        <taxon>Fungi</taxon>
        <taxon>Dikarya</taxon>
        <taxon>Ascomycota</taxon>
        <taxon>Pezizomycotina</taxon>
        <taxon>Sordariomycetes</taxon>
        <taxon>Xylariomycetidae</taxon>
        <taxon>Xylariales</taxon>
        <taxon>Xylariaceae</taxon>
        <taxon>Xylaria</taxon>
    </lineage>
</organism>
<sequence>MGLRHLQAVEQPRALEHKNDLVDNGADGLLLAVDNEIGLGWGLIGVIDTSEALDLAFAGSFIDTALIRLFAVFQRCSNVHEEEVAVLLDSLFGGLAVGLKGSDGGTQ</sequence>
<dbReference type="EMBL" id="JAPDGR010005080">
    <property type="protein sequence ID" value="KAJ2966503.1"/>
    <property type="molecule type" value="Genomic_DNA"/>
</dbReference>
<evidence type="ECO:0000313" key="1">
    <source>
        <dbReference type="EMBL" id="KAJ2966503.1"/>
    </source>
</evidence>
<comment type="caution">
    <text evidence="1">The sequence shown here is derived from an EMBL/GenBank/DDBJ whole genome shotgun (WGS) entry which is preliminary data.</text>
</comment>
<proteinExistence type="predicted"/>
<gene>
    <name evidence="1" type="ORF">NUW58_g10645</name>
</gene>
<accession>A0ACC1MIY6</accession>
<reference evidence="1" key="1">
    <citation type="submission" date="2022-10" db="EMBL/GenBank/DDBJ databases">
        <title>Genome Sequence of Xylaria curta.</title>
        <authorList>
            <person name="Buettner E."/>
        </authorList>
    </citation>
    <scope>NUCLEOTIDE SEQUENCE</scope>
    <source>
        <strain evidence="1">Babe10</strain>
    </source>
</reference>
<protein>
    <submittedName>
        <fullName evidence="1">Uncharacterized protein</fullName>
    </submittedName>
</protein>
<evidence type="ECO:0000313" key="2">
    <source>
        <dbReference type="Proteomes" id="UP001143856"/>
    </source>
</evidence>
<dbReference type="Proteomes" id="UP001143856">
    <property type="component" value="Unassembled WGS sequence"/>
</dbReference>
<name>A0ACC1MIY6_9PEZI</name>
<keyword evidence="2" id="KW-1185">Reference proteome</keyword>